<name>A0A223HZD8_THETR</name>
<organism evidence="1 2">
    <name type="scientific">Thermoanaerobacterium thermosaccharolyticum</name>
    <name type="common">Clostridium thermosaccharolyticum</name>
    <dbReference type="NCBI Taxonomy" id="1517"/>
    <lineage>
        <taxon>Bacteria</taxon>
        <taxon>Bacillati</taxon>
        <taxon>Bacillota</taxon>
        <taxon>Clostridia</taxon>
        <taxon>Thermoanaerobacterales</taxon>
        <taxon>Thermoanaerobacteraceae</taxon>
        <taxon>Thermoanaerobacterium</taxon>
    </lineage>
</organism>
<protein>
    <submittedName>
        <fullName evidence="1">Uncharacterized protein</fullName>
    </submittedName>
</protein>
<dbReference type="AlphaFoldDB" id="A0A223HZD8"/>
<dbReference type="EMBL" id="CP016893">
    <property type="protein sequence ID" value="AST57665.1"/>
    <property type="molecule type" value="Genomic_DNA"/>
</dbReference>
<gene>
    <name evidence="1" type="ORF">Thert_01655</name>
</gene>
<sequence length="45" mass="5368">MDENLTIFLRKILAKISEGDIIIKTVNKYKNQVLFIHISHYFFNV</sequence>
<accession>A0A223HZD8</accession>
<evidence type="ECO:0000313" key="2">
    <source>
        <dbReference type="Proteomes" id="UP000214975"/>
    </source>
</evidence>
<evidence type="ECO:0000313" key="1">
    <source>
        <dbReference type="EMBL" id="AST57665.1"/>
    </source>
</evidence>
<proteinExistence type="predicted"/>
<reference evidence="1 2" key="1">
    <citation type="submission" date="2016-08" db="EMBL/GenBank/DDBJ databases">
        <title>A novel genetic cassette of butanologenic Thermoanaerobacterium thermosaccharolyticum that directly convert cellulose to butanol.</title>
        <authorList>
            <person name="Li T."/>
            <person name="He J."/>
        </authorList>
    </citation>
    <scope>NUCLEOTIDE SEQUENCE [LARGE SCALE GENOMIC DNA]</scope>
    <source>
        <strain evidence="1 2">TG57</strain>
    </source>
</reference>
<dbReference type="Proteomes" id="UP000214975">
    <property type="component" value="Chromosome"/>
</dbReference>